<feature type="transmembrane region" description="Helical" evidence="5">
    <location>
        <begin position="93"/>
        <end position="111"/>
    </location>
</feature>
<dbReference type="GO" id="GO:0016020">
    <property type="term" value="C:membrane"/>
    <property type="evidence" value="ECO:0007669"/>
    <property type="project" value="UniProtKB-SubCell"/>
</dbReference>
<evidence type="ECO:0000256" key="1">
    <source>
        <dbReference type="ARBA" id="ARBA00004141"/>
    </source>
</evidence>
<evidence type="ECO:0000256" key="2">
    <source>
        <dbReference type="ARBA" id="ARBA00022692"/>
    </source>
</evidence>
<reference evidence="8 9" key="1">
    <citation type="submission" date="2012-05" db="EMBL/GenBank/DDBJ databases">
        <authorList>
            <person name="Hilton J."/>
        </authorList>
    </citation>
    <scope>NUCLEOTIDE SEQUENCE [LARGE SCALE GENOMIC DNA]</scope>
    <source>
        <strain evidence="8 9">HH01</strain>
    </source>
</reference>
<dbReference type="AlphaFoldDB" id="M1WXH7"/>
<name>M1WXH7_9NOST</name>
<evidence type="ECO:0000259" key="6">
    <source>
        <dbReference type="Pfam" id="PF01794"/>
    </source>
</evidence>
<feature type="transmembrane region" description="Helical" evidence="5">
    <location>
        <begin position="242"/>
        <end position="261"/>
    </location>
</feature>
<feature type="transmembrane region" description="Helical" evidence="5">
    <location>
        <begin position="149"/>
        <end position="168"/>
    </location>
</feature>
<feature type="transmembrane region" description="Helical" evidence="5">
    <location>
        <begin position="310"/>
        <end position="333"/>
    </location>
</feature>
<proteinExistence type="predicted"/>
<feature type="transmembrane region" description="Helical" evidence="5">
    <location>
        <begin position="273"/>
        <end position="290"/>
    </location>
</feature>
<dbReference type="PANTHER" id="PTHR42208">
    <property type="entry name" value="HEAVY METAL TRANSPORTER-RELATED"/>
    <property type="match status" value="1"/>
</dbReference>
<feature type="transmembrane region" description="Helical" evidence="5">
    <location>
        <begin position="216"/>
        <end position="236"/>
    </location>
</feature>
<gene>
    <name evidence="8" type="ORF">RINTHH_1820</name>
</gene>
<feature type="domain" description="Ferric oxidoreductase" evidence="6">
    <location>
        <begin position="249"/>
        <end position="354"/>
    </location>
</feature>
<evidence type="ECO:0000256" key="3">
    <source>
        <dbReference type="ARBA" id="ARBA00022989"/>
    </source>
</evidence>
<dbReference type="InterPro" id="IPR013130">
    <property type="entry name" value="Fe3_Rdtase_TM_dom"/>
</dbReference>
<dbReference type="Proteomes" id="UP000053051">
    <property type="component" value="Unassembled WGS sequence"/>
</dbReference>
<evidence type="ECO:0000313" key="9">
    <source>
        <dbReference type="Proteomes" id="UP000053051"/>
    </source>
</evidence>
<comment type="subcellular location">
    <subcellularLocation>
        <location evidence="1">Membrane</location>
        <topology evidence="1">Multi-pass membrane protein</topology>
    </subcellularLocation>
</comment>
<keyword evidence="4 5" id="KW-0472">Membrane</keyword>
<feature type="transmembrane region" description="Helical" evidence="5">
    <location>
        <begin position="12"/>
        <end position="39"/>
    </location>
</feature>
<dbReference type="InterPro" id="IPR039447">
    <property type="entry name" value="UreH-like_TM_dom"/>
</dbReference>
<reference evidence="9" key="2">
    <citation type="submission" date="2016-01" db="EMBL/GenBank/DDBJ databases">
        <title>Diatom-associated endosymboitic cyanobacterium lacks core nitrogen metabolism enzymes.</title>
        <authorList>
            <person name="Hilton J.A."/>
            <person name="Foster R.A."/>
            <person name="Tripp H.J."/>
            <person name="Carter B.J."/>
            <person name="Zehr J.P."/>
            <person name="Villareal T.A."/>
        </authorList>
    </citation>
    <scope>NUCLEOTIDE SEQUENCE [LARGE SCALE GENOMIC DNA]</scope>
    <source>
        <strain evidence="9">HH01</strain>
    </source>
</reference>
<feature type="transmembrane region" description="Helical" evidence="5">
    <location>
        <begin position="60"/>
        <end position="81"/>
    </location>
</feature>
<evidence type="ECO:0000256" key="4">
    <source>
        <dbReference type="ARBA" id="ARBA00023136"/>
    </source>
</evidence>
<dbReference type="STRING" id="1165094.RINTHH_1820"/>
<dbReference type="Pfam" id="PF13386">
    <property type="entry name" value="DsbD_2"/>
    <property type="match status" value="1"/>
</dbReference>
<dbReference type="Pfam" id="PF01794">
    <property type="entry name" value="Ferric_reduct"/>
    <property type="match status" value="1"/>
</dbReference>
<feature type="transmembrane region" description="Helical" evidence="5">
    <location>
        <begin position="180"/>
        <end position="204"/>
    </location>
</feature>
<dbReference type="EMBL" id="CAIY01000011">
    <property type="protein sequence ID" value="CCH66337.1"/>
    <property type="molecule type" value="Genomic_DNA"/>
</dbReference>
<feature type="transmembrane region" description="Helical" evidence="5">
    <location>
        <begin position="345"/>
        <end position="366"/>
    </location>
</feature>
<organism evidence="8 9">
    <name type="scientific">Richelia intracellularis HH01</name>
    <dbReference type="NCBI Taxonomy" id="1165094"/>
    <lineage>
        <taxon>Bacteria</taxon>
        <taxon>Bacillati</taxon>
        <taxon>Cyanobacteriota</taxon>
        <taxon>Cyanophyceae</taxon>
        <taxon>Nostocales</taxon>
        <taxon>Nostocaceae</taxon>
        <taxon>Richelia</taxon>
    </lineage>
</organism>
<protein>
    <submittedName>
        <fullName evidence="8">Membrane protein, putative</fullName>
    </submittedName>
</protein>
<keyword evidence="2 5" id="KW-0812">Transmembrane</keyword>
<dbReference type="PANTHER" id="PTHR42208:SF1">
    <property type="entry name" value="HEAVY METAL TRANSPORTER"/>
    <property type="match status" value="1"/>
</dbReference>
<sequence>MIITIYKMLDFWLVALLGFLGSFGHCAGMCGPLTIAFSLSYKQKTSSWQQQLQFNTPLNLGRILSYTIVGFGIGGIGSVLVASGQMAGVGSQLRQIMAIITGILLIWLGLAQIKPGFFPHLPILHPLIQTEVHSRLQSGMMQLSSANKWWTSTLLGMTWGLMPCGFLYTAQIKAAETGDLLMGGLTMLAFGLGTLPTMLGVSIFASFISKDRHSQLFRMGGWITLTIGILTLLRTGDTMVDYTGHGALLLLLTTLIARPISFLWKFPLRYRRALGVGAFILSMLHTAHTIEHSFQWNFAAFWFLNPSFKWGIVIGFCGLILMIPSAITSFNSLQKKLGKWWRRVHLLSLPAIVCTFIHTLIIGSHYFGSSRCTLENKIAITLLSIAIIIVFLLRWQRFWLFLSLEKFYVPPSKSN</sequence>
<evidence type="ECO:0000313" key="8">
    <source>
        <dbReference type="EMBL" id="CCH66337.1"/>
    </source>
</evidence>
<keyword evidence="3 5" id="KW-1133">Transmembrane helix</keyword>
<keyword evidence="9" id="KW-1185">Reference proteome</keyword>
<evidence type="ECO:0000256" key="5">
    <source>
        <dbReference type="SAM" id="Phobius"/>
    </source>
</evidence>
<evidence type="ECO:0000259" key="7">
    <source>
        <dbReference type="Pfam" id="PF13386"/>
    </source>
</evidence>
<feature type="transmembrane region" description="Helical" evidence="5">
    <location>
        <begin position="378"/>
        <end position="395"/>
    </location>
</feature>
<accession>M1WXH7</accession>
<feature type="domain" description="Urease accessory protein UreH-like transmembrane" evidence="7">
    <location>
        <begin position="15"/>
        <end position="230"/>
    </location>
</feature>
<comment type="caution">
    <text evidence="8">The sequence shown here is derived from an EMBL/GenBank/DDBJ whole genome shotgun (WGS) entry which is preliminary data.</text>
</comment>